<feature type="chain" id="PRO_5025361533" evidence="1">
    <location>
        <begin position="20"/>
        <end position="314"/>
    </location>
</feature>
<keyword evidence="3" id="KW-1185">Reference proteome</keyword>
<evidence type="ECO:0000313" key="2">
    <source>
        <dbReference type="EMBL" id="KAF2233339.1"/>
    </source>
</evidence>
<dbReference type="Proteomes" id="UP000800092">
    <property type="component" value="Unassembled WGS sequence"/>
</dbReference>
<accession>A0A6A6H646</accession>
<organism evidence="2 3">
    <name type="scientific">Viridothelium virens</name>
    <name type="common">Speckled blister lichen</name>
    <name type="synonym">Trypethelium virens</name>
    <dbReference type="NCBI Taxonomy" id="1048519"/>
    <lineage>
        <taxon>Eukaryota</taxon>
        <taxon>Fungi</taxon>
        <taxon>Dikarya</taxon>
        <taxon>Ascomycota</taxon>
        <taxon>Pezizomycotina</taxon>
        <taxon>Dothideomycetes</taxon>
        <taxon>Dothideomycetes incertae sedis</taxon>
        <taxon>Trypetheliales</taxon>
        <taxon>Trypetheliaceae</taxon>
        <taxon>Viridothelium</taxon>
    </lineage>
</organism>
<sequence>MKAVAVTLLAAFAATQVVAWPPTPPFGATKIHRRASNPCLHESAGGVVDEKTAKQLNYTVNHHRQCASGKDKLKPAGVKPMPSPNDPVLTKPYYPGDPASQTDFNEDILYYTKSAPHTPTLKKRKSDLRPQHNWQTTDWNCNGVPYTWEQIWYTWHMAARHNYLAEQNQKDPRKGIKWIWPKKFTPGSADHEAADPKFGANDIPGADGLTMPSMCRTTPRTLLEYPILHEIEVPDVQDMMGEDDMFYKFMEGVDQPGPNRVVLAYDRDAQHGDQPGYEFCFLTSPNRVCSVVGTGTDYEMDGSDDGYEGGDESK</sequence>
<dbReference type="EMBL" id="ML991807">
    <property type="protein sequence ID" value="KAF2233339.1"/>
    <property type="molecule type" value="Genomic_DNA"/>
</dbReference>
<protein>
    <submittedName>
        <fullName evidence="2">Uncharacterized protein</fullName>
    </submittedName>
</protein>
<name>A0A6A6H646_VIRVR</name>
<keyword evidence="1" id="KW-0732">Signal</keyword>
<evidence type="ECO:0000313" key="3">
    <source>
        <dbReference type="Proteomes" id="UP000800092"/>
    </source>
</evidence>
<proteinExistence type="predicted"/>
<evidence type="ECO:0000256" key="1">
    <source>
        <dbReference type="SAM" id="SignalP"/>
    </source>
</evidence>
<dbReference type="AlphaFoldDB" id="A0A6A6H646"/>
<reference evidence="2" key="1">
    <citation type="journal article" date="2020" name="Stud. Mycol.">
        <title>101 Dothideomycetes genomes: a test case for predicting lifestyles and emergence of pathogens.</title>
        <authorList>
            <person name="Haridas S."/>
            <person name="Albert R."/>
            <person name="Binder M."/>
            <person name="Bloem J."/>
            <person name="Labutti K."/>
            <person name="Salamov A."/>
            <person name="Andreopoulos B."/>
            <person name="Baker S."/>
            <person name="Barry K."/>
            <person name="Bills G."/>
            <person name="Bluhm B."/>
            <person name="Cannon C."/>
            <person name="Castanera R."/>
            <person name="Culley D."/>
            <person name="Daum C."/>
            <person name="Ezra D."/>
            <person name="Gonzalez J."/>
            <person name="Henrissat B."/>
            <person name="Kuo A."/>
            <person name="Liang C."/>
            <person name="Lipzen A."/>
            <person name="Lutzoni F."/>
            <person name="Magnuson J."/>
            <person name="Mondo S."/>
            <person name="Nolan M."/>
            <person name="Ohm R."/>
            <person name="Pangilinan J."/>
            <person name="Park H.-J."/>
            <person name="Ramirez L."/>
            <person name="Alfaro M."/>
            <person name="Sun H."/>
            <person name="Tritt A."/>
            <person name="Yoshinaga Y."/>
            <person name="Zwiers L.-H."/>
            <person name="Turgeon B."/>
            <person name="Goodwin S."/>
            <person name="Spatafora J."/>
            <person name="Crous P."/>
            <person name="Grigoriev I."/>
        </authorList>
    </citation>
    <scope>NUCLEOTIDE SEQUENCE</scope>
    <source>
        <strain evidence="2">Tuck. ex Michener</strain>
    </source>
</reference>
<feature type="signal peptide" evidence="1">
    <location>
        <begin position="1"/>
        <end position="19"/>
    </location>
</feature>
<gene>
    <name evidence="2" type="ORF">EV356DRAFT_533770</name>
</gene>